<feature type="region of interest" description="Disordered" evidence="1">
    <location>
        <begin position="334"/>
        <end position="380"/>
    </location>
</feature>
<evidence type="ECO:0000259" key="2">
    <source>
        <dbReference type="Pfam" id="PF13391"/>
    </source>
</evidence>
<gene>
    <name evidence="3" type="ORF">BDV28DRAFT_31606</name>
</gene>
<dbReference type="InterPro" id="IPR003615">
    <property type="entry name" value="HNH_nuc"/>
</dbReference>
<dbReference type="Proteomes" id="UP000327118">
    <property type="component" value="Unassembled WGS sequence"/>
</dbReference>
<dbReference type="EMBL" id="ML739204">
    <property type="protein sequence ID" value="KAE8350777.1"/>
    <property type="molecule type" value="Genomic_DNA"/>
</dbReference>
<feature type="region of interest" description="Disordered" evidence="1">
    <location>
        <begin position="102"/>
        <end position="129"/>
    </location>
</feature>
<reference evidence="4" key="1">
    <citation type="submission" date="2019-04" db="EMBL/GenBank/DDBJ databases">
        <title>Friends and foes A comparative genomics studyof 23 Aspergillus species from section Flavi.</title>
        <authorList>
            <consortium name="DOE Joint Genome Institute"/>
            <person name="Kjaerbolling I."/>
            <person name="Vesth T."/>
            <person name="Frisvad J.C."/>
            <person name="Nybo J.L."/>
            <person name="Theobald S."/>
            <person name="Kildgaard S."/>
            <person name="Isbrandt T."/>
            <person name="Kuo A."/>
            <person name="Sato A."/>
            <person name="Lyhne E.K."/>
            <person name="Kogle M.E."/>
            <person name="Wiebenga A."/>
            <person name="Kun R.S."/>
            <person name="Lubbers R.J."/>
            <person name="Makela M.R."/>
            <person name="Barry K."/>
            <person name="Chovatia M."/>
            <person name="Clum A."/>
            <person name="Daum C."/>
            <person name="Haridas S."/>
            <person name="He G."/>
            <person name="LaButti K."/>
            <person name="Lipzen A."/>
            <person name="Mondo S."/>
            <person name="Riley R."/>
            <person name="Salamov A."/>
            <person name="Simmons B.A."/>
            <person name="Magnuson J.K."/>
            <person name="Henrissat B."/>
            <person name="Mortensen U.H."/>
            <person name="Larsen T.O."/>
            <person name="Devries R.P."/>
            <person name="Grigoriev I.V."/>
            <person name="Machida M."/>
            <person name="Baker S.E."/>
            <person name="Andersen M.R."/>
        </authorList>
    </citation>
    <scope>NUCLEOTIDE SEQUENCE [LARGE SCALE GENOMIC DNA]</scope>
    <source>
        <strain evidence="4">CBS 553.77</strain>
    </source>
</reference>
<dbReference type="OrthoDB" id="5416097at2759"/>
<accession>A0A5N6YZC4</accession>
<dbReference type="AlphaFoldDB" id="A0A5N6YZC4"/>
<sequence>MEINPRCRRGRSGTIIPEPAAARERFNVPTPERIDLIKQLDELLGQEFVSPAFWAALQVCQLSCIESMVQVARENPFFVSFFADHCNFIPLFWKQATVQATTSSTTSSTTDESQSPARRARRARAEDPECKARERDNHMCALSKRAPIDVAHIYPHCLILSADNQRIPGFWKALRAFWPPHQIQAWEAEIFQDPTNLTKALNNCSNQICLTKQIHALWDNGWIAFRPLNYHDDMKKLDIELYWQPNQGHKLNDRIPMTKLPVSSEGVERVTQSNGVILTEIIVDGKYIRSGHVFTLETSNPETHPLPSKELLMMQWNLTRILALSGAAYTDDLDSDDDDDDVGGSQPGSRRASDWLAHQQTLRSSPVSSSSSSTGDNMDISFITPADPSLVKTRAAIAEHNSSNSTVL</sequence>
<feature type="domain" description="HNH nuclease" evidence="2">
    <location>
        <begin position="140"/>
        <end position="225"/>
    </location>
</feature>
<evidence type="ECO:0000313" key="4">
    <source>
        <dbReference type="Proteomes" id="UP000327118"/>
    </source>
</evidence>
<feature type="compositionally biased region" description="Low complexity" evidence="1">
    <location>
        <begin position="364"/>
        <end position="373"/>
    </location>
</feature>
<evidence type="ECO:0000313" key="3">
    <source>
        <dbReference type="EMBL" id="KAE8350777.1"/>
    </source>
</evidence>
<keyword evidence="4" id="KW-1185">Reference proteome</keyword>
<dbReference type="Pfam" id="PF13391">
    <property type="entry name" value="HNH_2"/>
    <property type="match status" value="1"/>
</dbReference>
<protein>
    <recommendedName>
        <fullName evidence="2">HNH nuclease domain-containing protein</fullName>
    </recommendedName>
</protein>
<proteinExistence type="predicted"/>
<evidence type="ECO:0000256" key="1">
    <source>
        <dbReference type="SAM" id="MobiDB-lite"/>
    </source>
</evidence>
<organism evidence="3 4">
    <name type="scientific">Aspergillus coremiiformis</name>
    <dbReference type="NCBI Taxonomy" id="138285"/>
    <lineage>
        <taxon>Eukaryota</taxon>
        <taxon>Fungi</taxon>
        <taxon>Dikarya</taxon>
        <taxon>Ascomycota</taxon>
        <taxon>Pezizomycotina</taxon>
        <taxon>Eurotiomycetes</taxon>
        <taxon>Eurotiomycetidae</taxon>
        <taxon>Eurotiales</taxon>
        <taxon>Aspergillaceae</taxon>
        <taxon>Aspergillus</taxon>
        <taxon>Aspergillus subgen. Circumdati</taxon>
    </lineage>
</organism>
<name>A0A5N6YZC4_9EURO</name>